<keyword evidence="1" id="KW-0175">Coiled coil</keyword>
<dbReference type="RefSeq" id="WP_181729167.1">
    <property type="nucleotide sequence ID" value="NZ_JACEIR010000001.1"/>
</dbReference>
<dbReference type="InterPro" id="IPR009319">
    <property type="entry name" value="Phage_A118_VSP1"/>
</dbReference>
<evidence type="ECO:0000313" key="3">
    <source>
        <dbReference type="Proteomes" id="UP000633619"/>
    </source>
</evidence>
<comment type="caution">
    <text evidence="2">The sequence shown here is derived from an EMBL/GenBank/DDBJ whole genome shotgun (WGS) entry which is preliminary data.</text>
</comment>
<organism evidence="2 3">
    <name type="scientific">Thermoactinomyces intermedius</name>
    <dbReference type="NCBI Taxonomy" id="2024"/>
    <lineage>
        <taxon>Bacteria</taxon>
        <taxon>Bacillati</taxon>
        <taxon>Bacillota</taxon>
        <taxon>Bacilli</taxon>
        <taxon>Bacillales</taxon>
        <taxon>Thermoactinomycetaceae</taxon>
        <taxon>Thermoactinomyces</taxon>
    </lineage>
</organism>
<evidence type="ECO:0000256" key="1">
    <source>
        <dbReference type="SAM" id="Coils"/>
    </source>
</evidence>
<gene>
    <name evidence="2" type="ORF">I8U20_01880</name>
</gene>
<feature type="coiled-coil region" evidence="1">
    <location>
        <begin position="17"/>
        <end position="67"/>
    </location>
</feature>
<accession>A0A8I1DET2</accession>
<name>A0A8I1DET2_THEIN</name>
<dbReference type="AlphaFoldDB" id="A0A8I1DET2"/>
<sequence>MTWNPQPVPKQEYNYEVEVLVAEYKRAAERIRDLLLRAPLDMKSVERQRLLQEIAEILRELDASAEAWIEKNIPKAYREGAAGALITLGEATTLKKALELVSTNRLNRQFVEAMIADTMEDLLQMTRNTELQVKKFIRQIVGEQLRQGAIEGEKGSKQIKDISKVLRRQAEKSANFAIRDRANRIWSIEAYVRMVTRTKLMQAHLEGATNEALSRDAMYATISAHGSKHAPCRRWEGRIVKLTDGVPGNYPTLAEARMSGIFHPGCQHSIHPFRDPSILPRQLQDLNKTPMTFD</sequence>
<proteinExistence type="predicted"/>
<dbReference type="Pfam" id="PF06152">
    <property type="entry name" value="Phage_min_cap2"/>
    <property type="match status" value="1"/>
</dbReference>
<dbReference type="Proteomes" id="UP000633619">
    <property type="component" value="Unassembled WGS sequence"/>
</dbReference>
<dbReference type="GO" id="GO:0005198">
    <property type="term" value="F:structural molecule activity"/>
    <property type="evidence" value="ECO:0007669"/>
    <property type="project" value="InterPro"/>
</dbReference>
<protein>
    <submittedName>
        <fullName evidence="2">Minor capsid protein</fullName>
    </submittedName>
</protein>
<reference evidence="2 3" key="1">
    <citation type="submission" date="2020-12" db="EMBL/GenBank/DDBJ databases">
        <title>WGS of Thermoactinomyces spp.</title>
        <authorList>
            <person name="Cheng K."/>
        </authorList>
    </citation>
    <scope>NUCLEOTIDE SEQUENCE [LARGE SCALE GENOMIC DNA]</scope>
    <source>
        <strain evidence="3">CICC 10671\DSM 43846</strain>
    </source>
</reference>
<dbReference type="EMBL" id="JAECVW010000001">
    <property type="protein sequence ID" value="MBH8594076.1"/>
    <property type="molecule type" value="Genomic_DNA"/>
</dbReference>
<keyword evidence="3" id="KW-1185">Reference proteome</keyword>
<evidence type="ECO:0000313" key="2">
    <source>
        <dbReference type="EMBL" id="MBH8594076.1"/>
    </source>
</evidence>